<evidence type="ECO:0000256" key="1">
    <source>
        <dbReference type="ARBA" id="ARBA00004953"/>
    </source>
</evidence>
<dbReference type="PROSITE" id="PS51014">
    <property type="entry name" value="COBK_CBIJ"/>
    <property type="match status" value="1"/>
</dbReference>
<organism evidence="4 5">
    <name type="scientific">Sulfitobacter indolifex HEL-45</name>
    <dbReference type="NCBI Taxonomy" id="391624"/>
    <lineage>
        <taxon>Bacteria</taxon>
        <taxon>Pseudomonadati</taxon>
        <taxon>Pseudomonadota</taxon>
        <taxon>Alphaproteobacteria</taxon>
        <taxon>Rhodobacterales</taxon>
        <taxon>Roseobacteraceae</taxon>
        <taxon>Sulfitobacter</taxon>
    </lineage>
</organism>
<dbReference type="PANTHER" id="PTHR36925:SF1">
    <property type="entry name" value="COBALT-PRECORRIN-6A REDUCTASE"/>
    <property type="match status" value="1"/>
</dbReference>
<dbReference type="Pfam" id="PF02571">
    <property type="entry name" value="CbiJ"/>
    <property type="match status" value="1"/>
</dbReference>
<accession>A0ABM9X5W9</accession>
<dbReference type="Proteomes" id="UP000003257">
    <property type="component" value="Unassembled WGS sequence"/>
</dbReference>
<comment type="pathway">
    <text evidence="1">Cofactor biosynthesis; adenosylcobalamin biosynthesis.</text>
</comment>
<evidence type="ECO:0000256" key="2">
    <source>
        <dbReference type="ARBA" id="ARBA00022573"/>
    </source>
</evidence>
<dbReference type="InterPro" id="IPR003723">
    <property type="entry name" value="Precorrin-6x_reduct"/>
</dbReference>
<name>A0ABM9X5W9_9RHOB</name>
<reference evidence="4 5" key="1">
    <citation type="submission" date="2007-11" db="EMBL/GenBank/DDBJ databases">
        <authorList>
            <person name="Wagner-Dobler I."/>
            <person name="Ferriera S."/>
            <person name="Johnson J."/>
            <person name="Kravitz S."/>
            <person name="Beeson K."/>
            <person name="Sutton G."/>
            <person name="Rogers Y.-H."/>
            <person name="Friedman R."/>
            <person name="Frazier M."/>
            <person name="Venter J.C."/>
        </authorList>
    </citation>
    <scope>NUCLEOTIDE SEQUENCE [LARGE SCALE GENOMIC DNA]</scope>
    <source>
        <strain evidence="4 5">HEL-45</strain>
    </source>
</reference>
<dbReference type="EMBL" id="ABID01000003">
    <property type="protein sequence ID" value="EDQ04802.1"/>
    <property type="molecule type" value="Genomic_DNA"/>
</dbReference>
<dbReference type="InterPro" id="IPR036291">
    <property type="entry name" value="NAD(P)-bd_dom_sf"/>
</dbReference>
<keyword evidence="3" id="KW-0560">Oxidoreductase</keyword>
<dbReference type="SUPFAM" id="SSF51735">
    <property type="entry name" value="NAD(P)-binding Rossmann-fold domains"/>
    <property type="match status" value="1"/>
</dbReference>
<dbReference type="InterPro" id="IPR002052">
    <property type="entry name" value="DNA_methylase_N6_adenine_CS"/>
</dbReference>
<protein>
    <submittedName>
        <fullName evidence="4">Precorrin-6A reductase, putative</fullName>
    </submittedName>
</protein>
<keyword evidence="5" id="KW-1185">Reference proteome</keyword>
<sequence length="252" mass="27116">MIARMTAPNRPSLNLLLLAGTAEARHLGIALAKAGHRVTAWLTEPPRGNNPMPMAFEMRDPENTTALRRDMTGFDAVLDLSHGFDAVLSHAGFAAATALGKPFVSFARPGWDLDDPLLQSASDVPAAARAVPPGARVFAATGLASLPQFLPFKGARLMLRQTSRHDRPAPYAFVDLIFGDPPFTVTAETALFRDLAVDLLICRNLGGEASRPKVDAARALGLPVILIERPRLPEGARCLTNLDAMMDWVAHL</sequence>
<gene>
    <name evidence="4" type="ORF">OIHEL45_13915</name>
</gene>
<comment type="caution">
    <text evidence="4">The sequence shown here is derived from an EMBL/GenBank/DDBJ whole genome shotgun (WGS) entry which is preliminary data.</text>
</comment>
<evidence type="ECO:0000256" key="3">
    <source>
        <dbReference type="ARBA" id="ARBA00023002"/>
    </source>
</evidence>
<evidence type="ECO:0000313" key="4">
    <source>
        <dbReference type="EMBL" id="EDQ04802.1"/>
    </source>
</evidence>
<dbReference type="PROSITE" id="PS00092">
    <property type="entry name" value="N6_MTASE"/>
    <property type="match status" value="1"/>
</dbReference>
<evidence type="ECO:0000313" key="5">
    <source>
        <dbReference type="Proteomes" id="UP000003257"/>
    </source>
</evidence>
<proteinExistence type="predicted"/>
<dbReference type="PANTHER" id="PTHR36925">
    <property type="entry name" value="COBALT-PRECORRIN-6A REDUCTASE"/>
    <property type="match status" value="1"/>
</dbReference>
<keyword evidence="2" id="KW-0169">Cobalamin biosynthesis</keyword>